<sequence>MTARERFETRGDQSLLEKKYIAKVLSEEAEAIEEDQTRLIQRFYLIQSGDMETKRSHALSGQSDNYSGQVALSFLRYLRFHDMKKPKTTGSGRRRGKAYPIYNRIIFGHLNEISKKLSFGFTEEVRQQLAAELNIEISA</sequence>
<reference evidence="1 2" key="1">
    <citation type="journal article" date="2012" name="Stand. Genomic Sci.">
        <title>Genome sequence of the orange-pigmented seawater bacterium Owenweeksia hongkongensis type strain (UST20020801(T)).</title>
        <authorList>
            <person name="Riedel T."/>
            <person name="Held B."/>
            <person name="Nolan M."/>
            <person name="Lucas S."/>
            <person name="Lapidus A."/>
            <person name="Tice H."/>
            <person name="Del Rio T.G."/>
            <person name="Cheng J.F."/>
            <person name="Han C."/>
            <person name="Tapia R."/>
            <person name="Goodwin L.A."/>
            <person name="Pitluck S."/>
            <person name="Liolios K."/>
            <person name="Mavromatis K."/>
            <person name="Pagani I."/>
            <person name="Ivanova N."/>
            <person name="Mikhailova N."/>
            <person name="Pati A."/>
            <person name="Chen A."/>
            <person name="Palaniappan K."/>
            <person name="Rohde M."/>
            <person name="Tindall B.J."/>
            <person name="Detter J.C."/>
            <person name="Goker M."/>
            <person name="Woyke T."/>
            <person name="Bristow J."/>
            <person name="Eisen J.A."/>
            <person name="Markowitz V."/>
            <person name="Hugenholtz P."/>
            <person name="Klenk H.P."/>
            <person name="Kyrpides N.C."/>
        </authorList>
    </citation>
    <scope>NUCLEOTIDE SEQUENCE</scope>
    <source>
        <strain evidence="2">DSM 17368 / JCM 12287 / NRRL B-23963</strain>
    </source>
</reference>
<evidence type="ECO:0000313" key="2">
    <source>
        <dbReference type="Proteomes" id="UP000005631"/>
    </source>
</evidence>
<gene>
    <name evidence="1" type="ordered locus">Oweho_3194</name>
</gene>
<organism evidence="1 2">
    <name type="scientific">Owenweeksia hongkongensis (strain DSM 17368 / CIP 108786 / JCM 12287 / NRRL B-23963 / UST20020801)</name>
    <dbReference type="NCBI Taxonomy" id="926562"/>
    <lineage>
        <taxon>Bacteria</taxon>
        <taxon>Pseudomonadati</taxon>
        <taxon>Bacteroidota</taxon>
        <taxon>Flavobacteriia</taxon>
        <taxon>Flavobacteriales</taxon>
        <taxon>Owenweeksiaceae</taxon>
        <taxon>Owenweeksia</taxon>
    </lineage>
</organism>
<dbReference type="KEGG" id="oho:Oweho_3194"/>
<dbReference type="EMBL" id="CP003156">
    <property type="protein sequence ID" value="AEV34145.1"/>
    <property type="molecule type" value="Genomic_DNA"/>
</dbReference>
<evidence type="ECO:0008006" key="3">
    <source>
        <dbReference type="Google" id="ProtNLM"/>
    </source>
</evidence>
<dbReference type="HOGENOM" id="CLU_1843134_0_0_10"/>
<dbReference type="STRING" id="926562.Oweho_3194"/>
<protein>
    <recommendedName>
        <fullName evidence="3">Phage protein, HK97 gp10 family</fullName>
    </recommendedName>
</protein>
<dbReference type="OrthoDB" id="1370584at2"/>
<dbReference type="RefSeq" id="WP_014203492.1">
    <property type="nucleotide sequence ID" value="NC_016599.1"/>
</dbReference>
<name>G8R3Q8_OWEHD</name>
<keyword evidence="2" id="KW-1185">Reference proteome</keyword>
<evidence type="ECO:0000313" key="1">
    <source>
        <dbReference type="EMBL" id="AEV34145.1"/>
    </source>
</evidence>
<accession>G8R3Q8</accession>
<dbReference type="Proteomes" id="UP000005631">
    <property type="component" value="Chromosome"/>
</dbReference>
<proteinExistence type="predicted"/>
<dbReference type="AlphaFoldDB" id="G8R3Q8"/>